<evidence type="ECO:0000313" key="22">
    <source>
        <dbReference type="EMBL" id="CAD7012228.1"/>
    </source>
</evidence>
<evidence type="ECO:0000256" key="3">
    <source>
        <dbReference type="ARBA" id="ARBA00022475"/>
    </source>
</evidence>
<dbReference type="Pfam" id="PF00057">
    <property type="entry name" value="Ldl_recept_a"/>
    <property type="match status" value="1"/>
</dbReference>
<dbReference type="InterPro" id="IPR050122">
    <property type="entry name" value="RTK"/>
</dbReference>
<proteinExistence type="predicted"/>
<dbReference type="Proteomes" id="UP000606786">
    <property type="component" value="Unassembled WGS sequence"/>
</dbReference>
<feature type="binding site" evidence="18">
    <location>
        <position position="913"/>
    </location>
    <ligand>
        <name>ATP</name>
        <dbReference type="ChEBI" id="CHEBI:30616"/>
    </ligand>
</feature>
<evidence type="ECO:0000256" key="5">
    <source>
        <dbReference type="ARBA" id="ARBA00022692"/>
    </source>
</evidence>
<dbReference type="PROSITE" id="PS00109">
    <property type="entry name" value="PROTEIN_KINASE_TYR"/>
    <property type="match status" value="1"/>
</dbReference>
<dbReference type="PROSITE" id="PS00107">
    <property type="entry name" value="PROTEIN_KINASE_ATP"/>
    <property type="match status" value="1"/>
</dbReference>
<evidence type="ECO:0000256" key="9">
    <source>
        <dbReference type="ARBA" id="ARBA00022840"/>
    </source>
</evidence>
<evidence type="ECO:0000256" key="1">
    <source>
        <dbReference type="ARBA" id="ARBA00004251"/>
    </source>
</evidence>
<keyword evidence="4" id="KW-0808">Transferase</keyword>
<comment type="catalytic activity">
    <reaction evidence="16">
        <text>L-tyrosyl-[protein] + ATP = O-phospho-L-tyrosyl-[protein] + ADP + H(+)</text>
        <dbReference type="Rhea" id="RHEA:10596"/>
        <dbReference type="Rhea" id="RHEA-COMP:10136"/>
        <dbReference type="Rhea" id="RHEA-COMP:20101"/>
        <dbReference type="ChEBI" id="CHEBI:15378"/>
        <dbReference type="ChEBI" id="CHEBI:30616"/>
        <dbReference type="ChEBI" id="CHEBI:46858"/>
        <dbReference type="ChEBI" id="CHEBI:61978"/>
        <dbReference type="ChEBI" id="CHEBI:456216"/>
        <dbReference type="EC" id="2.7.10.1"/>
    </reaction>
</comment>
<dbReference type="SUPFAM" id="SSF57424">
    <property type="entry name" value="LDL receptor-like module"/>
    <property type="match status" value="1"/>
</dbReference>
<keyword evidence="7 18" id="KW-0547">Nucleotide-binding</keyword>
<dbReference type="InterPro" id="IPR000998">
    <property type="entry name" value="MAM_dom"/>
</dbReference>
<evidence type="ECO:0000256" key="4">
    <source>
        <dbReference type="ARBA" id="ARBA00022679"/>
    </source>
</evidence>
<keyword evidence="11 19" id="KW-0472">Membrane</keyword>
<dbReference type="Gene3D" id="3.30.200.20">
    <property type="entry name" value="Phosphorylase Kinase, domain 1"/>
    <property type="match status" value="1"/>
</dbReference>
<keyword evidence="14" id="KW-0675">Receptor</keyword>
<evidence type="ECO:0000256" key="18">
    <source>
        <dbReference type="PROSITE-ProRule" id="PRU10141"/>
    </source>
</evidence>
<evidence type="ECO:0000256" key="7">
    <source>
        <dbReference type="ARBA" id="ARBA00022741"/>
    </source>
</evidence>
<comment type="caution">
    <text evidence="22">The sequence shown here is derived from an EMBL/GenBank/DDBJ whole genome shotgun (WGS) entry which is preliminary data.</text>
</comment>
<keyword evidence="5 19" id="KW-0812">Transmembrane</keyword>
<dbReference type="Pfam" id="PF07714">
    <property type="entry name" value="PK_Tyr_Ser-Thr"/>
    <property type="match status" value="1"/>
</dbReference>
<keyword evidence="9 18" id="KW-0067">ATP-binding</keyword>
<evidence type="ECO:0000256" key="14">
    <source>
        <dbReference type="ARBA" id="ARBA00023170"/>
    </source>
</evidence>
<dbReference type="InterPro" id="IPR002172">
    <property type="entry name" value="LDrepeatLR_classA_rpt"/>
</dbReference>
<dbReference type="InterPro" id="IPR008266">
    <property type="entry name" value="Tyr_kinase_AS"/>
</dbReference>
<keyword evidence="10 19" id="KW-1133">Transmembrane helix</keyword>
<reference evidence="22" key="1">
    <citation type="submission" date="2020-11" db="EMBL/GenBank/DDBJ databases">
        <authorList>
            <person name="Whitehead M."/>
        </authorList>
    </citation>
    <scope>NUCLEOTIDE SEQUENCE</scope>
    <source>
        <strain evidence="22">EGII</strain>
    </source>
</reference>
<feature type="domain" description="Protein kinase" evidence="20">
    <location>
        <begin position="879"/>
        <end position="1054"/>
    </location>
</feature>
<evidence type="ECO:0000256" key="15">
    <source>
        <dbReference type="ARBA" id="ARBA00023180"/>
    </source>
</evidence>
<dbReference type="FunFam" id="3.30.200.20:FF:000117">
    <property type="entry name" value="Tyrosine-protein kinase receptor"/>
    <property type="match status" value="1"/>
</dbReference>
<dbReference type="InterPro" id="IPR013320">
    <property type="entry name" value="ConA-like_dom_sf"/>
</dbReference>
<comment type="subcellular location">
    <subcellularLocation>
        <location evidence="1">Cell membrane</location>
        <topology evidence="1">Single-pass type I membrane protein</topology>
    </subcellularLocation>
</comment>
<dbReference type="SMART" id="SM00192">
    <property type="entry name" value="LDLa"/>
    <property type="match status" value="1"/>
</dbReference>
<dbReference type="GO" id="GO:0045664">
    <property type="term" value="P:regulation of neuron differentiation"/>
    <property type="evidence" value="ECO:0007669"/>
    <property type="project" value="TreeGrafter"/>
</dbReference>
<evidence type="ECO:0000256" key="11">
    <source>
        <dbReference type="ARBA" id="ARBA00023136"/>
    </source>
</evidence>
<dbReference type="Gene3D" id="2.60.120.200">
    <property type="match status" value="2"/>
</dbReference>
<evidence type="ECO:0000256" key="8">
    <source>
        <dbReference type="ARBA" id="ARBA00022777"/>
    </source>
</evidence>
<dbReference type="InterPro" id="IPR055163">
    <property type="entry name" value="ALK/LTK-like_GRD"/>
</dbReference>
<keyword evidence="6" id="KW-0732">Signal</keyword>
<dbReference type="CDD" id="cd00112">
    <property type="entry name" value="LDLa"/>
    <property type="match status" value="1"/>
</dbReference>
<keyword evidence="13" id="KW-1015">Disulfide bond</keyword>
<evidence type="ECO:0000256" key="13">
    <source>
        <dbReference type="ARBA" id="ARBA00023157"/>
    </source>
</evidence>
<dbReference type="PANTHER" id="PTHR24416">
    <property type="entry name" value="TYROSINE-PROTEIN KINASE RECEPTOR"/>
    <property type="match status" value="1"/>
</dbReference>
<protein>
    <recommendedName>
        <fullName evidence="2">receptor protein-tyrosine kinase</fullName>
        <ecNumber evidence="2">2.7.10.1</ecNumber>
    </recommendedName>
</protein>
<dbReference type="PROSITE" id="PS50068">
    <property type="entry name" value="LDLRA_2"/>
    <property type="match status" value="1"/>
</dbReference>
<dbReference type="EMBL" id="CAJHJT010000056">
    <property type="protein sequence ID" value="CAD7012228.1"/>
    <property type="molecule type" value="Genomic_DNA"/>
</dbReference>
<dbReference type="CDD" id="cd06263">
    <property type="entry name" value="MAM"/>
    <property type="match status" value="1"/>
</dbReference>
<evidence type="ECO:0000256" key="12">
    <source>
        <dbReference type="ARBA" id="ARBA00023137"/>
    </source>
</evidence>
<dbReference type="EC" id="2.7.10.1" evidence="2"/>
<keyword evidence="12" id="KW-0829">Tyrosine-protein kinase</keyword>
<dbReference type="SMART" id="SM00219">
    <property type="entry name" value="TyrKc"/>
    <property type="match status" value="1"/>
</dbReference>
<evidence type="ECO:0000259" key="21">
    <source>
        <dbReference type="PROSITE" id="PS50060"/>
    </source>
</evidence>
<evidence type="ECO:0000256" key="19">
    <source>
        <dbReference type="SAM" id="Phobius"/>
    </source>
</evidence>
<dbReference type="GO" id="GO:0004714">
    <property type="term" value="F:transmembrane receptor protein tyrosine kinase activity"/>
    <property type="evidence" value="ECO:0007669"/>
    <property type="project" value="UniProtKB-EC"/>
</dbReference>
<dbReference type="InterPro" id="IPR036055">
    <property type="entry name" value="LDL_receptor-like_sf"/>
</dbReference>
<keyword evidence="8" id="KW-0418">Kinase</keyword>
<accession>A0A811V7S8</accession>
<dbReference type="PROSITE" id="PS50060">
    <property type="entry name" value="MAM_2"/>
    <property type="match status" value="2"/>
</dbReference>
<dbReference type="InterPro" id="IPR017441">
    <property type="entry name" value="Protein_kinase_ATP_BS"/>
</dbReference>
<dbReference type="InterPro" id="IPR000719">
    <property type="entry name" value="Prot_kinase_dom"/>
</dbReference>
<dbReference type="OrthoDB" id="73209at2759"/>
<evidence type="ECO:0000259" key="20">
    <source>
        <dbReference type="PROSITE" id="PS50011"/>
    </source>
</evidence>
<gene>
    <name evidence="22" type="ORF">CCAP1982_LOCUS20326</name>
</gene>
<dbReference type="SMART" id="SM00137">
    <property type="entry name" value="MAM"/>
    <property type="match status" value="1"/>
</dbReference>
<evidence type="ECO:0000256" key="2">
    <source>
        <dbReference type="ARBA" id="ARBA00011902"/>
    </source>
</evidence>
<dbReference type="GO" id="GO:0005886">
    <property type="term" value="C:plasma membrane"/>
    <property type="evidence" value="ECO:0007669"/>
    <property type="project" value="UniProtKB-SubCell"/>
</dbReference>
<feature type="transmembrane region" description="Helical" evidence="19">
    <location>
        <begin position="788"/>
        <end position="814"/>
    </location>
</feature>
<dbReference type="Gene3D" id="1.10.510.10">
    <property type="entry name" value="Transferase(Phosphotransferase) domain 1"/>
    <property type="match status" value="1"/>
</dbReference>
<dbReference type="SUPFAM" id="SSF56112">
    <property type="entry name" value="Protein kinase-like (PK-like)"/>
    <property type="match status" value="1"/>
</dbReference>
<dbReference type="SUPFAM" id="SSF49899">
    <property type="entry name" value="Concanavalin A-like lectins/glucanases"/>
    <property type="match status" value="2"/>
</dbReference>
<dbReference type="Pfam" id="PF00629">
    <property type="entry name" value="MAM"/>
    <property type="match status" value="2"/>
</dbReference>
<name>A0A811V7S8_CERCA</name>
<feature type="domain" description="MAM" evidence="21">
    <location>
        <begin position="186"/>
        <end position="374"/>
    </location>
</feature>
<dbReference type="FunFam" id="2.60.120.200:FF:000193">
    <property type="entry name" value="Tyrosine-protein kinase receptor"/>
    <property type="match status" value="1"/>
</dbReference>
<dbReference type="PROSITE" id="PS01209">
    <property type="entry name" value="LDLRA_1"/>
    <property type="match status" value="1"/>
</dbReference>
<dbReference type="PANTHER" id="PTHR24416:SF604">
    <property type="entry name" value="RECEPTOR PROTEIN-TYROSINE KINASE"/>
    <property type="match status" value="1"/>
</dbReference>
<evidence type="ECO:0000256" key="10">
    <source>
        <dbReference type="ARBA" id="ARBA00022989"/>
    </source>
</evidence>
<evidence type="ECO:0000256" key="16">
    <source>
        <dbReference type="ARBA" id="ARBA00051243"/>
    </source>
</evidence>
<keyword evidence="23" id="KW-1185">Reference proteome</keyword>
<organism evidence="22 23">
    <name type="scientific">Ceratitis capitata</name>
    <name type="common">Mediterranean fruit fly</name>
    <name type="synonym">Tephritis capitata</name>
    <dbReference type="NCBI Taxonomy" id="7213"/>
    <lineage>
        <taxon>Eukaryota</taxon>
        <taxon>Metazoa</taxon>
        <taxon>Ecdysozoa</taxon>
        <taxon>Arthropoda</taxon>
        <taxon>Hexapoda</taxon>
        <taxon>Insecta</taxon>
        <taxon>Pterygota</taxon>
        <taxon>Neoptera</taxon>
        <taxon>Endopterygota</taxon>
        <taxon>Diptera</taxon>
        <taxon>Brachycera</taxon>
        <taxon>Muscomorpha</taxon>
        <taxon>Tephritoidea</taxon>
        <taxon>Tephritidae</taxon>
        <taxon>Ceratitis</taxon>
        <taxon>Ceratitis</taxon>
    </lineage>
</organism>
<dbReference type="Pfam" id="PF12810">
    <property type="entry name" value="ALK_LTK_GRD"/>
    <property type="match status" value="1"/>
</dbReference>
<dbReference type="PROSITE" id="PS50011">
    <property type="entry name" value="PROTEIN_KINASE_DOM"/>
    <property type="match status" value="1"/>
</dbReference>
<dbReference type="InterPro" id="IPR001245">
    <property type="entry name" value="Ser-Thr/Tyr_kinase_cat_dom"/>
</dbReference>
<evidence type="ECO:0000256" key="6">
    <source>
        <dbReference type="ARBA" id="ARBA00022729"/>
    </source>
</evidence>
<dbReference type="GO" id="GO:0005524">
    <property type="term" value="F:ATP binding"/>
    <property type="evidence" value="ECO:0007669"/>
    <property type="project" value="UniProtKB-UniRule"/>
</dbReference>
<sequence length="1054" mass="116560">MTGLYPGPITDATDDANGHFLYARLLPTTEQVNLTSPQFSTTMEKCFLEVYMHQSDMSHGLSRVVVEPLHSQESSWVPAEILGDNFRQWGLKFYRLGRISRDFRIVFEIVPKLGKTQKAHVAIDNLRMVNCFPEGTKSEKCSTSQIKCMANKVPVCIPLPRICDITKDCDDGEDELLNCDKIPYGGRCDFEHDWCGWRDSGKTMLTWSRHTGASPTHDTGPDGDHTQQHLLNATGGYYMLVNMNQHMNNSEKALQVGFASNAFMISKTFNPPPLVHGNPNSPYRNSCVVRFYIHQFGKNPGSINLSVVEMKEKENITTTLWWSSKNQGSDWLRAEYILPNITSKYYLHFEARKGMRIFSDVAVDDISLSPECFGINIPKEYLNGYNYWDVRHNFRSPSHKDYEHKHYLELTACDTRGMIGPTQQQCEASYKESNRSHVLKEVHVIEEPSLFKGMQKWKVPHEGYYTIIAKGASGGLGSGGIGSSRGAMAVAVLELHKNEELFILVGQQGESACIKSLSTSSEEGCRADEDDIDLSQYSFSSKQHMVKNIYIEYGAGGGGGASYIFLLNSAKNEAVPLMVAGGGGGLGIGRYIDEEFQHGQKPNPTRLGVTGQIHGDSLNTHLKTAGPGGGWRAKDDQALSPKYGAALLQGGRGGHSCYTEAPGSNSSRVNRHGQGGFGGGGGGCNTGGGGGGYAGGDVYLNESNGEGGTSFISVSRSLKQFNTVYEGATSGSGLVVIIPAIEGCGCDYRCIALDEYRSMVRCICPEGWRLKRDNQTACEVLPNETQTFPYLMAFFIAIALMLASALTALIIILYNRYQRKKQAKLRHKMLLEQDLQLSRLRHNIDDPNLTNFNPNYGCDGMLNGKIDVKQLPQIIREHLRLVSALGQGAFGEVYQGFYRVHQNDTVEMPVAVKTLPEMSTHQAEEDFLMEAAIMSKFDHGNIVHLLGVCFDRHPRFIVLELLSGGDLKNFLREGRNKPGKASELTMGDLLRAAEDVANGCKYMESKRFIHRDIAARNCLLSSSGPGRTVKIADFGMARDIYRTIIVKVVRHAAH</sequence>
<comment type="caution">
    <text evidence="17">Lacks conserved residue(s) required for the propagation of feature annotation.</text>
</comment>
<feature type="domain" description="MAM" evidence="21">
    <location>
        <begin position="1"/>
        <end position="133"/>
    </location>
</feature>
<evidence type="ECO:0000256" key="17">
    <source>
        <dbReference type="PROSITE-ProRule" id="PRU00124"/>
    </source>
</evidence>
<keyword evidence="3" id="KW-1003">Cell membrane</keyword>
<dbReference type="Gene3D" id="4.10.400.10">
    <property type="entry name" value="Low-density Lipoprotein Receptor"/>
    <property type="match status" value="1"/>
</dbReference>
<dbReference type="InterPro" id="IPR023415">
    <property type="entry name" value="LDLR_class-A_CS"/>
</dbReference>
<dbReference type="GO" id="GO:0043235">
    <property type="term" value="C:receptor complex"/>
    <property type="evidence" value="ECO:0007669"/>
    <property type="project" value="TreeGrafter"/>
</dbReference>
<keyword evidence="15" id="KW-0325">Glycoprotein</keyword>
<dbReference type="InterPro" id="IPR011009">
    <property type="entry name" value="Kinase-like_dom_sf"/>
</dbReference>
<dbReference type="InterPro" id="IPR020635">
    <property type="entry name" value="Tyr_kinase_cat_dom"/>
</dbReference>
<evidence type="ECO:0000313" key="23">
    <source>
        <dbReference type="Proteomes" id="UP000606786"/>
    </source>
</evidence>
<dbReference type="AlphaFoldDB" id="A0A811V7S8"/>
<dbReference type="GO" id="GO:0007169">
    <property type="term" value="P:cell surface receptor protein tyrosine kinase signaling pathway"/>
    <property type="evidence" value="ECO:0007669"/>
    <property type="project" value="TreeGrafter"/>
</dbReference>